<dbReference type="InterPro" id="IPR000626">
    <property type="entry name" value="Ubiquitin-like_dom"/>
</dbReference>
<dbReference type="PANTHER" id="PTHR13169:SF26">
    <property type="entry name" value="MEMBRANE-ANCHORED UBIQUITIN-FOLD PROTEIN 2"/>
    <property type="match status" value="1"/>
</dbReference>
<evidence type="ECO:0000313" key="3">
    <source>
        <dbReference type="EMBL" id="CAD6204090.1"/>
    </source>
</evidence>
<evidence type="ECO:0000256" key="1">
    <source>
        <dbReference type="SAM" id="MobiDB-lite"/>
    </source>
</evidence>
<comment type="caution">
    <text evidence="3">The sequence shown here is derived from an EMBL/GenBank/DDBJ whole genome shotgun (WGS) entry which is preliminary data.</text>
</comment>
<dbReference type="EMBL" id="CAJGYO010000001">
    <property type="protein sequence ID" value="CAD6204090.1"/>
    <property type="molecule type" value="Genomic_DNA"/>
</dbReference>
<dbReference type="Proteomes" id="UP000604825">
    <property type="component" value="Unassembled WGS sequence"/>
</dbReference>
<dbReference type="Pfam" id="PF13881">
    <property type="entry name" value="Rad60-SLD_2"/>
    <property type="match status" value="1"/>
</dbReference>
<protein>
    <recommendedName>
        <fullName evidence="2">Ubiquitin-like domain-containing protein</fullName>
    </recommendedName>
</protein>
<dbReference type="AlphaFoldDB" id="A0A811MGB5"/>
<dbReference type="InterPro" id="IPR039540">
    <property type="entry name" value="UBL3-like_ubiquitin_dom"/>
</dbReference>
<sequence>MSGVQEQFEIKFRLPDGTDIGPRRFPPASTVATLKETIIAQWPKDKEKGPRTVNDLKLINAGKILENNKTLSECKSPICDFSGMTTMHVVVRAPTSSKQSDKRAAKKAKDFRMQPSLSSSSEPSKLLLQSSDDTQPHHNPTEVPARTSQITKVYYRIRFKIRKRILGNQTTEGASQEIIGSIFVHDQNASAAGNQIEGLGEENLAATIKRKRSTTTPFTTMKLGRSPRFAGKLDGHKPASVLPKKTVTKGKSKSKKVKPQSQLLGDILLSPTCQATEFPGHSSIAKFAEMGSIFPLIPIVEIQKLAIDSCCISPSEVTVELLLAPRIEKEAEVALAPETFVS</sequence>
<proteinExistence type="predicted"/>
<reference evidence="3" key="1">
    <citation type="submission" date="2020-10" db="EMBL/GenBank/DDBJ databases">
        <authorList>
            <person name="Han B."/>
            <person name="Lu T."/>
            <person name="Zhao Q."/>
            <person name="Huang X."/>
            <person name="Zhao Y."/>
        </authorList>
    </citation>
    <scope>NUCLEOTIDE SEQUENCE</scope>
</reference>
<dbReference type="Gene3D" id="3.10.20.90">
    <property type="entry name" value="Phosphatidylinositol 3-kinase Catalytic Subunit, Chain A, domain 1"/>
    <property type="match status" value="1"/>
</dbReference>
<dbReference type="OrthoDB" id="1043111at2759"/>
<dbReference type="InterPro" id="IPR040015">
    <property type="entry name" value="UBL3-like"/>
</dbReference>
<dbReference type="PANTHER" id="PTHR13169">
    <property type="entry name" value="UBIQUITIN-LIKE PROTEIN 3 HCG-1 PROTEIN"/>
    <property type="match status" value="1"/>
</dbReference>
<name>A0A811MGB5_9POAL</name>
<dbReference type="SUPFAM" id="SSF54236">
    <property type="entry name" value="Ubiquitin-like"/>
    <property type="match status" value="1"/>
</dbReference>
<feature type="compositionally biased region" description="Basic and acidic residues" evidence="1">
    <location>
        <begin position="99"/>
        <end position="112"/>
    </location>
</feature>
<evidence type="ECO:0000313" key="4">
    <source>
        <dbReference type="Proteomes" id="UP000604825"/>
    </source>
</evidence>
<keyword evidence="4" id="KW-1185">Reference proteome</keyword>
<dbReference type="PROSITE" id="PS50053">
    <property type="entry name" value="UBIQUITIN_2"/>
    <property type="match status" value="1"/>
</dbReference>
<feature type="compositionally biased region" description="Low complexity" evidence="1">
    <location>
        <begin position="116"/>
        <end position="131"/>
    </location>
</feature>
<organism evidence="3 4">
    <name type="scientific">Miscanthus lutarioriparius</name>
    <dbReference type="NCBI Taxonomy" id="422564"/>
    <lineage>
        <taxon>Eukaryota</taxon>
        <taxon>Viridiplantae</taxon>
        <taxon>Streptophyta</taxon>
        <taxon>Embryophyta</taxon>
        <taxon>Tracheophyta</taxon>
        <taxon>Spermatophyta</taxon>
        <taxon>Magnoliopsida</taxon>
        <taxon>Liliopsida</taxon>
        <taxon>Poales</taxon>
        <taxon>Poaceae</taxon>
        <taxon>PACMAD clade</taxon>
        <taxon>Panicoideae</taxon>
        <taxon>Andropogonodae</taxon>
        <taxon>Andropogoneae</taxon>
        <taxon>Saccharinae</taxon>
        <taxon>Miscanthus</taxon>
    </lineage>
</organism>
<accession>A0A811MGB5</accession>
<feature type="domain" description="Ubiquitin-like" evidence="2">
    <location>
        <begin position="8"/>
        <end position="74"/>
    </location>
</feature>
<dbReference type="CDD" id="cd01814">
    <property type="entry name" value="Ubl_MUBs_plant"/>
    <property type="match status" value="1"/>
</dbReference>
<evidence type="ECO:0000259" key="2">
    <source>
        <dbReference type="PROSITE" id="PS50053"/>
    </source>
</evidence>
<feature type="region of interest" description="Disordered" evidence="1">
    <location>
        <begin position="92"/>
        <end position="147"/>
    </location>
</feature>
<dbReference type="InterPro" id="IPR029071">
    <property type="entry name" value="Ubiquitin-like_domsf"/>
</dbReference>
<gene>
    <name evidence="3" type="ORF">NCGR_LOCUS2158</name>
</gene>